<dbReference type="Proteomes" id="UP000025047">
    <property type="component" value="Unassembled WGS sequence"/>
</dbReference>
<dbReference type="EMBL" id="APGJ01000001">
    <property type="protein sequence ID" value="EYD73676.1"/>
    <property type="molecule type" value="Genomic_DNA"/>
</dbReference>
<sequence>MNATHERVARAFRRGLPSYHDAASVQAASAGRLAEMLAQDGAGPRIGRVFEFGCGTGLLTRRLRARFDIAGYDANDLLPEAAAHLPPDLRAGFRPGPVEDLQLGGAYDLIASGATIQWIADPAALLARLSAHLAPGGRLLLGGFGRGHFREISTLAAPAPLFYADPEDWPGLLPAGLELRAIERRREVLGFDDLPQLLRHLRATGVTGNARAGWGRAALRRAETRWRAAHALPDGRLGLSYDCVHLVARRTP</sequence>
<dbReference type="eggNOG" id="COG4106">
    <property type="taxonomic scope" value="Bacteria"/>
</dbReference>
<dbReference type="AlphaFoldDB" id="A0A017HH52"/>
<organism evidence="1 2">
    <name type="scientific">Limimaricola hongkongensis DSM 17492</name>
    <dbReference type="NCBI Taxonomy" id="1122180"/>
    <lineage>
        <taxon>Bacteria</taxon>
        <taxon>Pseudomonadati</taxon>
        <taxon>Pseudomonadota</taxon>
        <taxon>Alphaproteobacteria</taxon>
        <taxon>Rhodobacterales</taxon>
        <taxon>Paracoccaceae</taxon>
        <taxon>Limimaricola</taxon>
    </lineage>
</organism>
<dbReference type="STRING" id="1122180.Lokhon_00230"/>
<gene>
    <name evidence="1" type="ORF">Lokhon_00230</name>
</gene>
<evidence type="ECO:0000313" key="2">
    <source>
        <dbReference type="Proteomes" id="UP000025047"/>
    </source>
</evidence>
<dbReference type="InterPro" id="IPR029063">
    <property type="entry name" value="SAM-dependent_MTases_sf"/>
</dbReference>
<dbReference type="Pfam" id="PF13489">
    <property type="entry name" value="Methyltransf_23"/>
    <property type="match status" value="1"/>
</dbReference>
<dbReference type="RefSeq" id="WP_017929342.1">
    <property type="nucleotide sequence ID" value="NZ_KB823001.1"/>
</dbReference>
<reference evidence="1 2" key="1">
    <citation type="submission" date="2013-03" db="EMBL/GenBank/DDBJ databases">
        <authorList>
            <person name="Fiebig A."/>
            <person name="Goeker M."/>
            <person name="Klenk H.-P.P."/>
        </authorList>
    </citation>
    <scope>NUCLEOTIDE SEQUENCE [LARGE SCALE GENOMIC DNA]</scope>
    <source>
        <strain evidence="1 2">DSM 17492</strain>
    </source>
</reference>
<protein>
    <submittedName>
        <fullName evidence="1">Biotin synthesis protein BioC</fullName>
    </submittedName>
</protein>
<keyword evidence="2" id="KW-1185">Reference proteome</keyword>
<dbReference type="PANTHER" id="PTHR43861">
    <property type="entry name" value="TRANS-ACONITATE 2-METHYLTRANSFERASE-RELATED"/>
    <property type="match status" value="1"/>
</dbReference>
<dbReference type="PANTHER" id="PTHR43861:SF1">
    <property type="entry name" value="TRANS-ACONITATE 2-METHYLTRANSFERASE"/>
    <property type="match status" value="1"/>
</dbReference>
<name>A0A017HH52_9RHOB</name>
<dbReference type="CDD" id="cd02440">
    <property type="entry name" value="AdoMet_MTases"/>
    <property type="match status" value="1"/>
</dbReference>
<accession>A0A017HH52</accession>
<evidence type="ECO:0000313" key="1">
    <source>
        <dbReference type="EMBL" id="EYD73676.1"/>
    </source>
</evidence>
<dbReference type="HOGENOM" id="CLU_046586_1_0_5"/>
<comment type="caution">
    <text evidence="1">The sequence shown here is derived from an EMBL/GenBank/DDBJ whole genome shotgun (WGS) entry which is preliminary data.</text>
</comment>
<dbReference type="Gene3D" id="3.40.50.150">
    <property type="entry name" value="Vaccinia Virus protein VP39"/>
    <property type="match status" value="1"/>
</dbReference>
<dbReference type="PATRIC" id="fig|1122180.6.peg.235"/>
<dbReference type="SUPFAM" id="SSF53335">
    <property type="entry name" value="S-adenosyl-L-methionine-dependent methyltransferases"/>
    <property type="match status" value="1"/>
</dbReference>
<proteinExistence type="predicted"/>